<dbReference type="PANTHER" id="PTHR46554:SF2">
    <property type="entry name" value="TFIIS N-TERMINAL DOMAIN-CONTAINING PROTEIN"/>
    <property type="match status" value="1"/>
</dbReference>
<evidence type="ECO:0000313" key="6">
    <source>
        <dbReference type="EMBL" id="GAA0169391.1"/>
    </source>
</evidence>
<dbReference type="GO" id="GO:0005634">
    <property type="term" value="C:nucleus"/>
    <property type="evidence" value="ECO:0007669"/>
    <property type="project" value="UniProtKB-SubCell"/>
</dbReference>
<dbReference type="Gene3D" id="1.20.930.10">
    <property type="entry name" value="Conserved domain common to transcription factors TFIIS, elongin A, CRSP70"/>
    <property type="match status" value="1"/>
</dbReference>
<dbReference type="Proteomes" id="UP001454036">
    <property type="component" value="Unassembled WGS sequence"/>
</dbReference>
<feature type="compositionally biased region" description="Basic residues" evidence="4">
    <location>
        <begin position="448"/>
        <end position="462"/>
    </location>
</feature>
<keyword evidence="7" id="KW-1185">Reference proteome</keyword>
<organism evidence="6 7">
    <name type="scientific">Lithospermum erythrorhizon</name>
    <name type="common">Purple gromwell</name>
    <name type="synonym">Lithospermum officinale var. erythrorhizon</name>
    <dbReference type="NCBI Taxonomy" id="34254"/>
    <lineage>
        <taxon>Eukaryota</taxon>
        <taxon>Viridiplantae</taxon>
        <taxon>Streptophyta</taxon>
        <taxon>Embryophyta</taxon>
        <taxon>Tracheophyta</taxon>
        <taxon>Spermatophyta</taxon>
        <taxon>Magnoliopsida</taxon>
        <taxon>eudicotyledons</taxon>
        <taxon>Gunneridae</taxon>
        <taxon>Pentapetalae</taxon>
        <taxon>asterids</taxon>
        <taxon>lamiids</taxon>
        <taxon>Boraginales</taxon>
        <taxon>Boraginaceae</taxon>
        <taxon>Boraginoideae</taxon>
        <taxon>Lithospermeae</taxon>
        <taxon>Lithospermum</taxon>
    </lineage>
</organism>
<evidence type="ECO:0000259" key="5">
    <source>
        <dbReference type="PROSITE" id="PS51319"/>
    </source>
</evidence>
<dbReference type="InterPro" id="IPR003617">
    <property type="entry name" value="TFIIS/CRSP70_N_sub"/>
</dbReference>
<comment type="subcellular location">
    <subcellularLocation>
        <location evidence="1 3">Nucleus</location>
    </subcellularLocation>
</comment>
<feature type="region of interest" description="Disordered" evidence="4">
    <location>
        <begin position="415"/>
        <end position="462"/>
    </location>
</feature>
<evidence type="ECO:0000256" key="3">
    <source>
        <dbReference type="PROSITE-ProRule" id="PRU00649"/>
    </source>
</evidence>
<gene>
    <name evidence="6" type="ORF">LIER_40749</name>
</gene>
<evidence type="ECO:0000256" key="4">
    <source>
        <dbReference type="SAM" id="MobiDB-lite"/>
    </source>
</evidence>
<sequence length="462" mass="51835">MVKSLDYWREYFRGANSDIFDIIEYAIIVAAIDCPKEFRLRRDHVTELLFTCKETKCFGCNSFDRNEEEGVKSKINEFQKGDSIKESIVNSNGDVNNISNVSYGEAEALTDEIEEESQLIAEVFRIKGIVDHHQDESASVLYELLRRLQLMSLSVEILKATEIGKSVNGLKKHGSKQIRDLVRTIIEGWVVMLDAWMNATASISDNTSPESVKTSDIDEDEGLPSPPLDEGAFFTHSIELSQIFDGMDDDGIGDVPDPRNSGEFNKNRGSGRKPTLEDKCIAKRKQQSPNDSANPVKDRTIEQTPSEEAVTTKASVVKTNKPSAGNPGSVRSVKPSGDQKVINASKFQQKSDNLSIKKPLAHQQDFKAKGREQHTNNGLIKKIPLAPQHEKSRSPDEGSIQVKLEAAKRKLQERYQEAENAKRQRTIQVMELHDIPKQGAGRNPQMRPGHHNQNRHWANGHR</sequence>
<proteinExistence type="predicted"/>
<reference evidence="6 7" key="1">
    <citation type="submission" date="2024-01" db="EMBL/GenBank/DDBJ databases">
        <title>The complete chloroplast genome sequence of Lithospermum erythrorhizon: insights into the phylogenetic relationship among Boraginaceae species and the maternal lineages of purple gromwells.</title>
        <authorList>
            <person name="Okada T."/>
            <person name="Watanabe K."/>
        </authorList>
    </citation>
    <scope>NUCLEOTIDE SEQUENCE [LARGE SCALE GENOMIC DNA]</scope>
</reference>
<feature type="region of interest" description="Disordered" evidence="4">
    <location>
        <begin position="203"/>
        <end position="231"/>
    </location>
</feature>
<dbReference type="SMART" id="SM00509">
    <property type="entry name" value="TFS2N"/>
    <property type="match status" value="1"/>
</dbReference>
<evidence type="ECO:0000256" key="1">
    <source>
        <dbReference type="ARBA" id="ARBA00004123"/>
    </source>
</evidence>
<dbReference type="InterPro" id="IPR035441">
    <property type="entry name" value="TFIIS/LEDGF_dom_sf"/>
</dbReference>
<dbReference type="PANTHER" id="PTHR46554">
    <property type="entry name" value="MEDIATOR OF RNA POLYMERASE II TRANSCRIPTION SUBUNIT 26A-RELATED"/>
    <property type="match status" value="1"/>
</dbReference>
<dbReference type="Pfam" id="PF08711">
    <property type="entry name" value="Med26"/>
    <property type="match status" value="1"/>
</dbReference>
<feature type="region of interest" description="Disordered" evidence="4">
    <location>
        <begin position="368"/>
        <end position="401"/>
    </location>
</feature>
<evidence type="ECO:0000313" key="7">
    <source>
        <dbReference type="Proteomes" id="UP001454036"/>
    </source>
</evidence>
<evidence type="ECO:0000256" key="2">
    <source>
        <dbReference type="ARBA" id="ARBA00023242"/>
    </source>
</evidence>
<feature type="compositionally biased region" description="Polar residues" evidence="4">
    <location>
        <begin position="312"/>
        <end position="323"/>
    </location>
</feature>
<feature type="domain" description="TFIIS N-terminal" evidence="5">
    <location>
        <begin position="121"/>
        <end position="196"/>
    </location>
</feature>
<dbReference type="CDD" id="cd00183">
    <property type="entry name" value="TFIIS_I"/>
    <property type="match status" value="1"/>
</dbReference>
<dbReference type="PROSITE" id="PS51319">
    <property type="entry name" value="TFIIS_N"/>
    <property type="match status" value="1"/>
</dbReference>
<comment type="caution">
    <text evidence="6">The sequence shown here is derived from an EMBL/GenBank/DDBJ whole genome shotgun (WGS) entry which is preliminary data.</text>
</comment>
<feature type="compositionally biased region" description="Polar residues" evidence="4">
    <location>
        <begin position="203"/>
        <end position="214"/>
    </location>
</feature>
<dbReference type="AlphaFoldDB" id="A0AAV3R1E7"/>
<dbReference type="InterPro" id="IPR017923">
    <property type="entry name" value="TFIIS_N"/>
</dbReference>
<keyword evidence="2 3" id="KW-0539">Nucleus</keyword>
<dbReference type="EMBL" id="BAABME010024061">
    <property type="protein sequence ID" value="GAA0169391.1"/>
    <property type="molecule type" value="Genomic_DNA"/>
</dbReference>
<name>A0AAV3R1E7_LITER</name>
<accession>A0AAV3R1E7</accession>
<dbReference type="SUPFAM" id="SSF47676">
    <property type="entry name" value="Conserved domain common to transcription factors TFIIS, elongin A, CRSP70"/>
    <property type="match status" value="1"/>
</dbReference>
<feature type="region of interest" description="Disordered" evidence="4">
    <location>
        <begin position="245"/>
        <end position="337"/>
    </location>
</feature>
<protein>
    <submittedName>
        <fullName evidence="6">General transcription factor</fullName>
    </submittedName>
</protein>